<protein>
    <submittedName>
        <fullName evidence="4">Class E sortase</fullName>
    </submittedName>
</protein>
<keyword evidence="3" id="KW-0472">Membrane</keyword>
<keyword evidence="5" id="KW-1185">Reference proteome</keyword>
<evidence type="ECO:0000313" key="5">
    <source>
        <dbReference type="Proteomes" id="UP001500908"/>
    </source>
</evidence>
<dbReference type="Proteomes" id="UP001500908">
    <property type="component" value="Unassembled WGS sequence"/>
</dbReference>
<dbReference type="InterPro" id="IPR005754">
    <property type="entry name" value="Sortase"/>
</dbReference>
<comment type="caution">
    <text evidence="4">The sequence shown here is derived from an EMBL/GenBank/DDBJ whole genome shotgun (WGS) entry which is preliminary data.</text>
</comment>
<evidence type="ECO:0000256" key="3">
    <source>
        <dbReference type="SAM" id="Phobius"/>
    </source>
</evidence>
<evidence type="ECO:0000256" key="2">
    <source>
        <dbReference type="SAM" id="MobiDB-lite"/>
    </source>
</evidence>
<dbReference type="CDD" id="cd05830">
    <property type="entry name" value="Sortase_E"/>
    <property type="match status" value="1"/>
</dbReference>
<dbReference type="SUPFAM" id="SSF63817">
    <property type="entry name" value="Sortase"/>
    <property type="match status" value="1"/>
</dbReference>
<name>A0ABP7FPN1_9ACTN</name>
<feature type="compositionally biased region" description="Basic residues" evidence="2">
    <location>
        <begin position="8"/>
        <end position="29"/>
    </location>
</feature>
<keyword evidence="1" id="KW-0378">Hydrolase</keyword>
<reference evidence="5" key="1">
    <citation type="journal article" date="2019" name="Int. J. Syst. Evol. Microbiol.">
        <title>The Global Catalogue of Microorganisms (GCM) 10K type strain sequencing project: providing services to taxonomists for standard genome sequencing and annotation.</title>
        <authorList>
            <consortium name="The Broad Institute Genomics Platform"/>
            <consortium name="The Broad Institute Genome Sequencing Center for Infectious Disease"/>
            <person name="Wu L."/>
            <person name="Ma J."/>
        </authorList>
    </citation>
    <scope>NUCLEOTIDE SEQUENCE [LARGE SCALE GENOMIC DNA]</scope>
    <source>
        <strain evidence="5">JCM 17137</strain>
    </source>
</reference>
<accession>A0ABP7FPN1</accession>
<keyword evidence="3" id="KW-0812">Transmembrane</keyword>
<feature type="region of interest" description="Disordered" evidence="2">
    <location>
        <begin position="247"/>
        <end position="269"/>
    </location>
</feature>
<dbReference type="InterPro" id="IPR042003">
    <property type="entry name" value="Sortase_E"/>
</dbReference>
<feature type="compositionally biased region" description="Low complexity" evidence="2">
    <location>
        <begin position="91"/>
        <end position="102"/>
    </location>
</feature>
<evidence type="ECO:0000256" key="1">
    <source>
        <dbReference type="ARBA" id="ARBA00022801"/>
    </source>
</evidence>
<dbReference type="NCBIfam" id="NF033747">
    <property type="entry name" value="class_E_sortase"/>
    <property type="match status" value="1"/>
</dbReference>
<proteinExistence type="predicted"/>
<feature type="transmembrane region" description="Helical" evidence="3">
    <location>
        <begin position="55"/>
        <end position="72"/>
    </location>
</feature>
<dbReference type="Pfam" id="PF04203">
    <property type="entry name" value="Sortase"/>
    <property type="match status" value="1"/>
</dbReference>
<dbReference type="InterPro" id="IPR053465">
    <property type="entry name" value="Sortase_Class_E"/>
</dbReference>
<feature type="region of interest" description="Disordered" evidence="2">
    <location>
        <begin position="1"/>
        <end position="39"/>
    </location>
</feature>
<dbReference type="NCBIfam" id="TIGR01076">
    <property type="entry name" value="sortase_fam"/>
    <property type="match status" value="1"/>
</dbReference>
<feature type="region of interest" description="Disordered" evidence="2">
    <location>
        <begin position="91"/>
        <end position="117"/>
    </location>
</feature>
<evidence type="ECO:0000313" key="4">
    <source>
        <dbReference type="EMBL" id="GAA3745117.1"/>
    </source>
</evidence>
<dbReference type="RefSeq" id="WP_344971365.1">
    <property type="nucleotide sequence ID" value="NZ_BAABDD010000010.1"/>
</dbReference>
<sequence length="269" mass="29818">MISTTERRSHRARGRGGRRRKSAPGRRRRVDPAGPPARLTAGDVVRTTVRFIGELLFTAGLIMLFFAAYQIYGKQAQTNAEQEQLDTALEQQWQQQEQQQQQAAGPDSEPLPGTANSRMYIPDLDQQWVVVNGVSQADIKYGPGHYPDTAMPGEVGNYSVAGHRVPAVFWDLDQLDNGDDIVLEDGEAFYTYEVIATEVVTPDQVEVVAPDPFSPEADPTRRLLTLTTCHPKLQNAHRLVVHAELTDDTPKDQGMPANIADMAPESEQE</sequence>
<dbReference type="Gene3D" id="2.40.260.10">
    <property type="entry name" value="Sortase"/>
    <property type="match status" value="1"/>
</dbReference>
<organism evidence="4 5">
    <name type="scientific">Salinactinospora qingdaonensis</name>
    <dbReference type="NCBI Taxonomy" id="702744"/>
    <lineage>
        <taxon>Bacteria</taxon>
        <taxon>Bacillati</taxon>
        <taxon>Actinomycetota</taxon>
        <taxon>Actinomycetes</taxon>
        <taxon>Streptosporangiales</taxon>
        <taxon>Nocardiopsidaceae</taxon>
        <taxon>Salinactinospora</taxon>
    </lineage>
</organism>
<dbReference type="EMBL" id="BAABDD010000010">
    <property type="protein sequence ID" value="GAA3745117.1"/>
    <property type="molecule type" value="Genomic_DNA"/>
</dbReference>
<keyword evidence="3" id="KW-1133">Transmembrane helix</keyword>
<dbReference type="InterPro" id="IPR023365">
    <property type="entry name" value="Sortase_dom-sf"/>
</dbReference>
<gene>
    <name evidence="4" type="ORF">GCM10022402_25950</name>
</gene>